<dbReference type="Pfam" id="PF00150">
    <property type="entry name" value="Cellulase"/>
    <property type="match status" value="1"/>
</dbReference>
<dbReference type="InterPro" id="IPR017853">
    <property type="entry name" value="GH"/>
</dbReference>
<comment type="function">
    <text evidence="13">Glucosidase involved in the degradation of cellulosic biomass. Active on lichenan.</text>
</comment>
<dbReference type="GO" id="GO:0005886">
    <property type="term" value="C:plasma membrane"/>
    <property type="evidence" value="ECO:0007669"/>
    <property type="project" value="UniProtKB-SubCell"/>
</dbReference>
<keyword evidence="10" id="KW-0326">Glycosidase</keyword>
<dbReference type="Proteomes" id="UP000469558">
    <property type="component" value="Unassembled WGS sequence"/>
</dbReference>
<evidence type="ECO:0000259" key="18">
    <source>
        <dbReference type="Pfam" id="PF00150"/>
    </source>
</evidence>
<evidence type="ECO:0000256" key="10">
    <source>
        <dbReference type="ARBA" id="ARBA00023295"/>
    </source>
</evidence>
<dbReference type="OrthoDB" id="62120at2759"/>
<evidence type="ECO:0000313" key="20">
    <source>
        <dbReference type="Proteomes" id="UP000469558"/>
    </source>
</evidence>
<feature type="domain" description="Glycoside hydrolase family 5" evidence="18">
    <location>
        <begin position="309"/>
        <end position="525"/>
    </location>
</feature>
<dbReference type="InterPro" id="IPR050386">
    <property type="entry name" value="Glycosyl_hydrolase_5"/>
</dbReference>
<evidence type="ECO:0000256" key="15">
    <source>
        <dbReference type="ARBA" id="ARBA00041260"/>
    </source>
</evidence>
<comment type="caution">
    <text evidence="19">The sequence shown here is derived from an EMBL/GenBank/DDBJ whole genome shotgun (WGS) entry which is preliminary data.</text>
</comment>
<dbReference type="GO" id="GO:0009986">
    <property type="term" value="C:cell surface"/>
    <property type="evidence" value="ECO:0007669"/>
    <property type="project" value="TreeGrafter"/>
</dbReference>
<keyword evidence="4 17" id="KW-0812">Transmembrane</keyword>
<evidence type="ECO:0000256" key="13">
    <source>
        <dbReference type="ARBA" id="ARBA00037126"/>
    </source>
</evidence>
<organism evidence="19 20">
    <name type="scientific">Lachnellula suecica</name>
    <dbReference type="NCBI Taxonomy" id="602035"/>
    <lineage>
        <taxon>Eukaryota</taxon>
        <taxon>Fungi</taxon>
        <taxon>Dikarya</taxon>
        <taxon>Ascomycota</taxon>
        <taxon>Pezizomycotina</taxon>
        <taxon>Leotiomycetes</taxon>
        <taxon>Helotiales</taxon>
        <taxon>Lachnaceae</taxon>
        <taxon>Lachnellula</taxon>
    </lineage>
</organism>
<accession>A0A8T9CNC0</accession>
<evidence type="ECO:0000256" key="16">
    <source>
        <dbReference type="SAM" id="MobiDB-lite"/>
    </source>
</evidence>
<evidence type="ECO:0000256" key="14">
    <source>
        <dbReference type="ARBA" id="ARBA00038929"/>
    </source>
</evidence>
<dbReference type="EMBL" id="QGMK01000014">
    <property type="protein sequence ID" value="TVY85324.1"/>
    <property type="molecule type" value="Genomic_DNA"/>
</dbReference>
<keyword evidence="9" id="KW-0325">Glycoprotein</keyword>
<dbReference type="PANTHER" id="PTHR31297">
    <property type="entry name" value="GLUCAN ENDO-1,6-BETA-GLUCOSIDASE B"/>
    <property type="match status" value="1"/>
</dbReference>
<dbReference type="Gene3D" id="3.20.20.80">
    <property type="entry name" value="Glycosidases"/>
    <property type="match status" value="1"/>
</dbReference>
<comment type="catalytic activity">
    <reaction evidence="12">
        <text>Successive hydrolysis of beta-D-glucose units from the non-reducing ends of (1-&gt;3)-beta-D-glucans, releasing alpha-glucose.</text>
        <dbReference type="EC" id="3.2.1.58"/>
    </reaction>
</comment>
<evidence type="ECO:0000256" key="2">
    <source>
        <dbReference type="ARBA" id="ARBA00005641"/>
    </source>
</evidence>
<feature type="compositionally biased region" description="Basic and acidic residues" evidence="16">
    <location>
        <begin position="1"/>
        <end position="12"/>
    </location>
</feature>
<keyword evidence="3" id="KW-1003">Cell membrane</keyword>
<evidence type="ECO:0000256" key="11">
    <source>
        <dbReference type="ARBA" id="ARBA00023316"/>
    </source>
</evidence>
<keyword evidence="11" id="KW-0961">Cell wall biogenesis/degradation</keyword>
<evidence type="ECO:0000256" key="6">
    <source>
        <dbReference type="ARBA" id="ARBA00022968"/>
    </source>
</evidence>
<evidence type="ECO:0000256" key="17">
    <source>
        <dbReference type="SAM" id="Phobius"/>
    </source>
</evidence>
<protein>
    <recommendedName>
        <fullName evidence="14">glucan 1,3-beta-glucosidase</fullName>
        <ecNumber evidence="14">3.2.1.58</ecNumber>
    </recommendedName>
    <alternativeName>
        <fullName evidence="15">Exo-1,3-beta-glucanase D</fullName>
    </alternativeName>
</protein>
<sequence length="671" mass="74215">MAPRESPRPKPRERSHRHHHDKKRSQGGTPRKSRHAATSSQSDSQVLSADSLAQLDRLNQRETVRPHEITPKKPRRKRQREVVDEKIVVERSRKQHKRKKRRVVSGALLEEGNSQKLRGIRGGGKYDDEYSDGGSRKKKFWIIGGIILVIVIIIIVVAVVVSKKNSGKSSISTSSSTLSAGKPANSNLAGISESSIPAAAKGTDLDPFSWYDTYDFNVTYTNDTVGDLPIMGLNSTWDDSQSPNSNVPAISSSWGSYADRPARGVNLGGWLSLEPFITPSLFTGSGVIDEWTLTSSLGSNAQSTLEKHYDTFVTEQTFIDIADAGLDHVRIPFSYWAVVTYDGDPYVYRTSWRYLLRGIEWARKHGLRINLDVHGLPGSQNGWNHSGRQGTIGWLNGTDGTTNAQRSLDIHNQLSQFFAQDRYKNILSFYGLVNEPKMTVLNETAVMDWTQSAFTLVRKNGITANVVFGDGFLGLTKWQGELQGNSGLVLDAHQYVIFNADQISYNHTEKVNYACSGWSEQAEQSINVATGFGPTIFAEFSQADTDCAPNLNNVGAGTRWEGNFNVGDSSTAVTSPDCPTKNSQCSCTSANADPSTYSTAYKQFLQMFAEAQMTSFEEGWGWFYWTWATEDATQWSYQLGLAAGILPAKAYSRDYNCTPTATGFSGLPETY</sequence>
<dbReference type="SUPFAM" id="SSF51445">
    <property type="entry name" value="(Trans)glycosidases"/>
    <property type="match status" value="1"/>
</dbReference>
<dbReference type="EC" id="3.2.1.58" evidence="14"/>
<evidence type="ECO:0000256" key="9">
    <source>
        <dbReference type="ARBA" id="ARBA00023180"/>
    </source>
</evidence>
<dbReference type="InterPro" id="IPR001547">
    <property type="entry name" value="Glyco_hydro_5"/>
</dbReference>
<dbReference type="GO" id="GO:0071555">
    <property type="term" value="P:cell wall organization"/>
    <property type="evidence" value="ECO:0007669"/>
    <property type="project" value="UniProtKB-KW"/>
</dbReference>
<feature type="region of interest" description="Disordered" evidence="16">
    <location>
        <begin position="1"/>
        <end position="82"/>
    </location>
</feature>
<evidence type="ECO:0000256" key="4">
    <source>
        <dbReference type="ARBA" id="ARBA00022692"/>
    </source>
</evidence>
<comment type="subcellular location">
    <subcellularLocation>
        <location evidence="1">Cell membrane</location>
        <topology evidence="1">Single-pass type II membrane protein</topology>
    </subcellularLocation>
</comment>
<evidence type="ECO:0000313" key="19">
    <source>
        <dbReference type="EMBL" id="TVY85324.1"/>
    </source>
</evidence>
<dbReference type="GO" id="GO:0005576">
    <property type="term" value="C:extracellular region"/>
    <property type="evidence" value="ECO:0007669"/>
    <property type="project" value="TreeGrafter"/>
</dbReference>
<name>A0A8T9CNC0_9HELO</name>
<dbReference type="PANTHER" id="PTHR31297:SF34">
    <property type="entry name" value="GLUCAN 1,3-BETA-GLUCOSIDASE 2"/>
    <property type="match status" value="1"/>
</dbReference>
<keyword evidence="20" id="KW-1185">Reference proteome</keyword>
<keyword evidence="6" id="KW-0735">Signal-anchor</keyword>
<dbReference type="GO" id="GO:0009251">
    <property type="term" value="P:glucan catabolic process"/>
    <property type="evidence" value="ECO:0007669"/>
    <property type="project" value="TreeGrafter"/>
</dbReference>
<keyword evidence="5" id="KW-0378">Hydrolase</keyword>
<evidence type="ECO:0000256" key="8">
    <source>
        <dbReference type="ARBA" id="ARBA00023136"/>
    </source>
</evidence>
<evidence type="ECO:0000256" key="5">
    <source>
        <dbReference type="ARBA" id="ARBA00022801"/>
    </source>
</evidence>
<feature type="compositionally biased region" description="Basic and acidic residues" evidence="16">
    <location>
        <begin position="58"/>
        <end position="71"/>
    </location>
</feature>
<feature type="compositionally biased region" description="Polar residues" evidence="16">
    <location>
        <begin position="36"/>
        <end position="48"/>
    </location>
</feature>
<feature type="transmembrane region" description="Helical" evidence="17">
    <location>
        <begin position="140"/>
        <end position="161"/>
    </location>
</feature>
<keyword evidence="7 17" id="KW-1133">Transmembrane helix</keyword>
<evidence type="ECO:0000256" key="7">
    <source>
        <dbReference type="ARBA" id="ARBA00022989"/>
    </source>
</evidence>
<gene>
    <name evidence="19" type="primary">exgD</name>
    <name evidence="19" type="ORF">LSUE1_G000186</name>
</gene>
<evidence type="ECO:0000256" key="3">
    <source>
        <dbReference type="ARBA" id="ARBA00022475"/>
    </source>
</evidence>
<keyword evidence="8 17" id="KW-0472">Membrane</keyword>
<evidence type="ECO:0000256" key="12">
    <source>
        <dbReference type="ARBA" id="ARBA00036824"/>
    </source>
</evidence>
<comment type="similarity">
    <text evidence="2">Belongs to the glycosyl hydrolase 5 (cellulase A) family.</text>
</comment>
<evidence type="ECO:0000256" key="1">
    <source>
        <dbReference type="ARBA" id="ARBA00004401"/>
    </source>
</evidence>
<proteinExistence type="inferred from homology"/>
<dbReference type="GO" id="GO:0004338">
    <property type="term" value="F:glucan exo-1,3-beta-glucosidase activity"/>
    <property type="evidence" value="ECO:0007669"/>
    <property type="project" value="UniProtKB-EC"/>
</dbReference>
<dbReference type="FunFam" id="3.20.20.80:FF:000033">
    <property type="entry name" value="Glucan 1,3-beta-glucosidase A"/>
    <property type="match status" value="1"/>
</dbReference>
<feature type="compositionally biased region" description="Basic residues" evidence="16">
    <location>
        <begin position="13"/>
        <end position="35"/>
    </location>
</feature>
<reference evidence="19 20" key="1">
    <citation type="submission" date="2018-05" db="EMBL/GenBank/DDBJ databases">
        <title>Genome sequencing and assembly of the regulated plant pathogen Lachnellula willkommii and related sister species for the development of diagnostic species identification markers.</title>
        <authorList>
            <person name="Giroux E."/>
            <person name="Bilodeau G."/>
        </authorList>
    </citation>
    <scope>NUCLEOTIDE SEQUENCE [LARGE SCALE GENOMIC DNA]</scope>
    <source>
        <strain evidence="19 20">CBS 268.59</strain>
    </source>
</reference>
<dbReference type="AlphaFoldDB" id="A0A8T9CNC0"/>